<keyword evidence="3" id="KW-0472">Membrane</keyword>
<dbReference type="SUPFAM" id="SSF53822">
    <property type="entry name" value="Periplasmic binding protein-like I"/>
    <property type="match status" value="1"/>
</dbReference>
<gene>
    <name evidence="5" type="ORF">G5C60_37120</name>
</gene>
<dbReference type="Gene3D" id="3.40.50.2300">
    <property type="match status" value="2"/>
</dbReference>
<dbReference type="RefSeq" id="WP_165266150.1">
    <property type="nucleotide sequence ID" value="NZ_JAAKZY010000169.1"/>
</dbReference>
<name>A0A6G4VG57_9ACTN</name>
<evidence type="ECO:0000256" key="2">
    <source>
        <dbReference type="ARBA" id="ARBA00022729"/>
    </source>
</evidence>
<dbReference type="Pfam" id="PF13458">
    <property type="entry name" value="Peripla_BP_6"/>
    <property type="match status" value="1"/>
</dbReference>
<accession>A0A6G4VG57</accession>
<keyword evidence="3" id="KW-1133">Transmembrane helix</keyword>
<organism evidence="5 6">
    <name type="scientific">Streptomyces scabichelini</name>
    <dbReference type="NCBI Taxonomy" id="2711217"/>
    <lineage>
        <taxon>Bacteria</taxon>
        <taxon>Bacillati</taxon>
        <taxon>Actinomycetota</taxon>
        <taxon>Actinomycetes</taxon>
        <taxon>Kitasatosporales</taxon>
        <taxon>Streptomycetaceae</taxon>
        <taxon>Streptomyces</taxon>
    </lineage>
</organism>
<feature type="domain" description="Leucine-binding protein" evidence="4">
    <location>
        <begin position="120"/>
        <end position="341"/>
    </location>
</feature>
<dbReference type="EMBL" id="JAAKZY010000169">
    <property type="protein sequence ID" value="NGO13076.1"/>
    <property type="molecule type" value="Genomic_DNA"/>
</dbReference>
<proteinExistence type="inferred from homology"/>
<evidence type="ECO:0000313" key="5">
    <source>
        <dbReference type="EMBL" id="NGO13076.1"/>
    </source>
</evidence>
<dbReference type="InterPro" id="IPR028081">
    <property type="entry name" value="Leu-bd"/>
</dbReference>
<sequence length="514" mass="56911">MKWLSDLWRWHRRKAPLIQLLHYALVLALIVPPSVYVIISIFDTSCAEGVEQRDGDSECTGVTDGSFAYFDDLEPVFDRIKEENQRVEKGDKDYATIALMVPMPEEDNKVEKTRVLRDVQGSYLAQYRANREGDNIPIRLVLANPGPDNKHGKEVADQLVAMADSEHRLRGVFGFNRSVDSTLDTIKYLTGKKIPVVGGPITSDKIDPAKLPGLAKVVPSSLDQAEALTNYLKVEPQDTFLVEDTRPGDLYAESVRDAFRAQTTENKGAKTPYLPEQFNSENVIPKDFKDMVNNLCVSRATTVYFSGRVPELAEFVKALGGRGCTDKHYTVVTLSGGSLLALDPRMEQAWAAFKLGKGIEVKYATVTHAQAWTANNPPKTGGSAADFLALRKLVTDPSERKKVGDIGPTDLADGQVITLHDAARTMIEGIRNRQQAGKGVPELEDVREAWRRLHGSSKVRGASGWICLDNDANAYNKAVAIVRLDPAPKQHIKFEKLAWPKGRPPTEECRAETD</sequence>
<evidence type="ECO:0000259" key="4">
    <source>
        <dbReference type="Pfam" id="PF13458"/>
    </source>
</evidence>
<keyword evidence="6" id="KW-1185">Reference proteome</keyword>
<comment type="similarity">
    <text evidence="1">Belongs to the leucine-binding protein family.</text>
</comment>
<feature type="transmembrane region" description="Helical" evidence="3">
    <location>
        <begin position="20"/>
        <end position="42"/>
    </location>
</feature>
<protein>
    <submittedName>
        <fullName evidence="5">ABC transporter substrate-binding protein</fullName>
    </submittedName>
</protein>
<dbReference type="InterPro" id="IPR028082">
    <property type="entry name" value="Peripla_BP_I"/>
</dbReference>
<keyword evidence="3" id="KW-0812">Transmembrane</keyword>
<evidence type="ECO:0000256" key="3">
    <source>
        <dbReference type="SAM" id="Phobius"/>
    </source>
</evidence>
<comment type="caution">
    <text evidence="5">The sequence shown here is derived from an EMBL/GenBank/DDBJ whole genome shotgun (WGS) entry which is preliminary data.</text>
</comment>
<reference evidence="5 6" key="1">
    <citation type="submission" date="2020-02" db="EMBL/GenBank/DDBJ databases">
        <title>Whole-genome analyses of novel actinobacteria.</title>
        <authorList>
            <person name="Sahin N."/>
            <person name="Gencbay T."/>
        </authorList>
    </citation>
    <scope>NUCLEOTIDE SEQUENCE [LARGE SCALE GENOMIC DNA]</scope>
    <source>
        <strain evidence="5 6">HC44</strain>
    </source>
</reference>
<keyword evidence="2" id="KW-0732">Signal</keyword>
<dbReference type="AlphaFoldDB" id="A0A6G4VG57"/>
<evidence type="ECO:0000256" key="1">
    <source>
        <dbReference type="ARBA" id="ARBA00010062"/>
    </source>
</evidence>
<dbReference type="Proteomes" id="UP000472335">
    <property type="component" value="Unassembled WGS sequence"/>
</dbReference>
<evidence type="ECO:0000313" key="6">
    <source>
        <dbReference type="Proteomes" id="UP000472335"/>
    </source>
</evidence>